<sequence>MLEAWRWYGPADPVPLPHIQQAGATEIVSALHHVPAGQVWTDAEIEKHQSHVAQFSHPEAPLRWSVVESVPVSDAIKVGSAEAGAHIAAYKDTLRNLAKAGIKTICYNFMPLLDWTRTDLDFALANGAKALRFDATAFAAFDFFILKRDGAADDYDSDRIEAAEAYFQSLSPDEAEAISLNIVAGLPGGTSGGHTLESFKAQLAQYKGITSADLFDHFVSFLREVIPVADELGMRMAVHPDDPPRPLLGLPRIVSTAADLEVLFKAVPSEANGLTFCTGSFGVRADNDLVAMAKTFADRIYFAHLRGTVREQDAESFYEGNHLQSDVDMPGVITQLLNEETRRKQAEFSDFAEIPFRPDHGHQMLDDLDKQGVNAGYTAIGRLKGLAELRGVIAGLDHSRSFGAR</sequence>
<name>A0A4V3DBC3_9HYPH</name>
<keyword evidence="11" id="KW-1185">Reference proteome</keyword>
<evidence type="ECO:0000313" key="11">
    <source>
        <dbReference type="Proteomes" id="UP000295391"/>
    </source>
</evidence>
<dbReference type="Pfam" id="PF03786">
    <property type="entry name" value="UxuA"/>
    <property type="match status" value="1"/>
</dbReference>
<dbReference type="RefSeq" id="WP_133570770.1">
    <property type="nucleotide sequence ID" value="NZ_SNYR01000001.1"/>
</dbReference>
<evidence type="ECO:0000256" key="8">
    <source>
        <dbReference type="ARBA" id="ARBA00023239"/>
    </source>
</evidence>
<evidence type="ECO:0000256" key="2">
    <source>
        <dbReference type="ARBA" id="ARBA00002713"/>
    </source>
</evidence>
<reference evidence="10 11" key="1">
    <citation type="submission" date="2019-03" db="EMBL/GenBank/DDBJ databases">
        <title>Genomic Encyclopedia of Type Strains, Phase III (KMG-III): the genomes of soil and plant-associated and newly described type strains.</title>
        <authorList>
            <person name="Whitman W."/>
        </authorList>
    </citation>
    <scope>NUCLEOTIDE SEQUENCE [LARGE SCALE GENOMIC DNA]</scope>
    <source>
        <strain evidence="10 11">CGMCC 1.7002</strain>
    </source>
</reference>
<keyword evidence="6 9" id="KW-0408">Iron</keyword>
<protein>
    <recommendedName>
        <fullName evidence="5 9">Mannonate dehydratase</fullName>
        <ecNumber evidence="5 9">4.2.1.8</ecNumber>
    </recommendedName>
    <alternativeName>
        <fullName evidence="9">D-mannonate hydro-lyase</fullName>
    </alternativeName>
</protein>
<dbReference type="PANTHER" id="PTHR30387">
    <property type="entry name" value="MANNONATE DEHYDRATASE"/>
    <property type="match status" value="1"/>
</dbReference>
<comment type="caution">
    <text evidence="10">The sequence shown here is derived from an EMBL/GenBank/DDBJ whole genome shotgun (WGS) entry which is preliminary data.</text>
</comment>
<organism evidence="10 11">
    <name type="scientific">Maritalea mobilis</name>
    <dbReference type="NCBI Taxonomy" id="483324"/>
    <lineage>
        <taxon>Bacteria</taxon>
        <taxon>Pseudomonadati</taxon>
        <taxon>Pseudomonadota</taxon>
        <taxon>Alphaproteobacteria</taxon>
        <taxon>Hyphomicrobiales</taxon>
        <taxon>Devosiaceae</taxon>
        <taxon>Maritalea</taxon>
    </lineage>
</organism>
<dbReference type="GO" id="GO:0030145">
    <property type="term" value="F:manganese ion binding"/>
    <property type="evidence" value="ECO:0007669"/>
    <property type="project" value="TreeGrafter"/>
</dbReference>
<comment type="cofactor">
    <cofactor evidence="9">
        <name>Fe(2+)</name>
        <dbReference type="ChEBI" id="CHEBI:29033"/>
    </cofactor>
    <cofactor evidence="9">
        <name>Mn(2+)</name>
        <dbReference type="ChEBI" id="CHEBI:29035"/>
    </cofactor>
</comment>
<dbReference type="Gene3D" id="3.20.20.150">
    <property type="entry name" value="Divalent-metal-dependent TIM barrel enzymes"/>
    <property type="match status" value="1"/>
</dbReference>
<evidence type="ECO:0000256" key="6">
    <source>
        <dbReference type="ARBA" id="ARBA00023004"/>
    </source>
</evidence>
<dbReference type="NCBIfam" id="NF003027">
    <property type="entry name" value="PRK03906.1"/>
    <property type="match status" value="1"/>
</dbReference>
<dbReference type="UniPathway" id="UPA00246"/>
<comment type="pathway">
    <text evidence="3 9">Carbohydrate metabolism; pentose and glucuronate interconversion.</text>
</comment>
<comment type="similarity">
    <text evidence="4 9">Belongs to the mannonate dehydratase family.</text>
</comment>
<evidence type="ECO:0000256" key="5">
    <source>
        <dbReference type="ARBA" id="ARBA00012927"/>
    </source>
</evidence>
<evidence type="ECO:0000256" key="4">
    <source>
        <dbReference type="ARBA" id="ARBA00007389"/>
    </source>
</evidence>
<keyword evidence="7 9" id="KW-0464">Manganese</keyword>
<dbReference type="Proteomes" id="UP000295391">
    <property type="component" value="Unassembled WGS sequence"/>
</dbReference>
<comment type="function">
    <text evidence="2 9">Catalyzes the dehydration of D-mannonate.</text>
</comment>
<keyword evidence="8 9" id="KW-0456">Lyase</keyword>
<gene>
    <name evidence="9" type="primary">uxuA</name>
    <name evidence="10" type="ORF">ATL17_0033</name>
</gene>
<dbReference type="InterPro" id="IPR004628">
    <property type="entry name" value="Man_deHydtase"/>
</dbReference>
<dbReference type="PANTHER" id="PTHR30387:SF2">
    <property type="entry name" value="MANNONATE DEHYDRATASE"/>
    <property type="match status" value="1"/>
</dbReference>
<dbReference type="HAMAP" id="MF_00106">
    <property type="entry name" value="UxuA"/>
    <property type="match status" value="1"/>
</dbReference>
<dbReference type="OrthoDB" id="9780250at2"/>
<dbReference type="EC" id="4.2.1.8" evidence="5 9"/>
<evidence type="ECO:0000256" key="7">
    <source>
        <dbReference type="ARBA" id="ARBA00023211"/>
    </source>
</evidence>
<evidence type="ECO:0000313" key="10">
    <source>
        <dbReference type="EMBL" id="TDQ66048.1"/>
    </source>
</evidence>
<dbReference type="GO" id="GO:0008198">
    <property type="term" value="F:ferrous iron binding"/>
    <property type="evidence" value="ECO:0007669"/>
    <property type="project" value="TreeGrafter"/>
</dbReference>
<dbReference type="InterPro" id="IPR036237">
    <property type="entry name" value="Xyl_isomerase-like_sf"/>
</dbReference>
<proteinExistence type="inferred from homology"/>
<evidence type="ECO:0000256" key="9">
    <source>
        <dbReference type="HAMAP-Rule" id="MF_00106"/>
    </source>
</evidence>
<dbReference type="PIRSF" id="PIRSF016049">
    <property type="entry name" value="Man_dehyd"/>
    <property type="match status" value="1"/>
</dbReference>
<dbReference type="EMBL" id="SNYR01000001">
    <property type="protein sequence ID" value="TDQ66048.1"/>
    <property type="molecule type" value="Genomic_DNA"/>
</dbReference>
<evidence type="ECO:0000256" key="3">
    <source>
        <dbReference type="ARBA" id="ARBA00004892"/>
    </source>
</evidence>
<dbReference type="GO" id="GO:0042840">
    <property type="term" value="P:D-glucuronate catabolic process"/>
    <property type="evidence" value="ECO:0007669"/>
    <property type="project" value="TreeGrafter"/>
</dbReference>
<dbReference type="SUPFAM" id="SSF51658">
    <property type="entry name" value="Xylose isomerase-like"/>
    <property type="match status" value="1"/>
</dbReference>
<dbReference type="NCBIfam" id="TIGR00695">
    <property type="entry name" value="uxuA"/>
    <property type="match status" value="1"/>
</dbReference>
<comment type="catalytic activity">
    <reaction evidence="1 9">
        <text>D-mannonate = 2-dehydro-3-deoxy-D-gluconate + H2O</text>
        <dbReference type="Rhea" id="RHEA:20097"/>
        <dbReference type="ChEBI" id="CHEBI:15377"/>
        <dbReference type="ChEBI" id="CHEBI:17767"/>
        <dbReference type="ChEBI" id="CHEBI:57990"/>
        <dbReference type="EC" id="4.2.1.8"/>
    </reaction>
</comment>
<evidence type="ECO:0000256" key="1">
    <source>
        <dbReference type="ARBA" id="ARBA00001794"/>
    </source>
</evidence>
<dbReference type="GO" id="GO:0008927">
    <property type="term" value="F:mannonate dehydratase activity"/>
    <property type="evidence" value="ECO:0007669"/>
    <property type="project" value="UniProtKB-UniRule"/>
</dbReference>
<dbReference type="AlphaFoldDB" id="A0A4V3DBC3"/>
<accession>A0A4V3DBC3</accession>